<proteinExistence type="inferred from homology"/>
<dbReference type="EMBL" id="QGGH01000035">
    <property type="protein sequence ID" value="PWJ84347.1"/>
    <property type="molecule type" value="Genomic_DNA"/>
</dbReference>
<keyword evidence="2" id="KW-0813">Transport</keyword>
<dbReference type="Proteomes" id="UP000245631">
    <property type="component" value="Unassembled WGS sequence"/>
</dbReference>
<dbReference type="SUPFAM" id="SSF52540">
    <property type="entry name" value="P-loop containing nucleoside triphosphate hydrolases"/>
    <property type="match status" value="1"/>
</dbReference>
<dbReference type="Gene3D" id="3.40.50.300">
    <property type="entry name" value="P-loop containing nucleotide triphosphate hydrolases"/>
    <property type="match status" value="1"/>
</dbReference>
<dbReference type="PANTHER" id="PTHR43776:SF7">
    <property type="entry name" value="D,D-DIPEPTIDE TRANSPORT ATP-BINDING PROTEIN DDPF-RELATED"/>
    <property type="match status" value="1"/>
</dbReference>
<comment type="caution">
    <text evidence="7">The sequence shown here is derived from an EMBL/GenBank/DDBJ whole genome shotgun (WGS) entry which is preliminary data.</text>
</comment>
<dbReference type="AlphaFoldDB" id="A0A8E2W536"/>
<evidence type="ECO:0000256" key="3">
    <source>
        <dbReference type="ARBA" id="ARBA00022741"/>
    </source>
</evidence>
<dbReference type="InterPro" id="IPR050319">
    <property type="entry name" value="ABC_transp_ATP-bind"/>
</dbReference>
<evidence type="ECO:0000256" key="2">
    <source>
        <dbReference type="ARBA" id="ARBA00022448"/>
    </source>
</evidence>
<dbReference type="PANTHER" id="PTHR43776">
    <property type="entry name" value="TRANSPORT ATP-BINDING PROTEIN"/>
    <property type="match status" value="1"/>
</dbReference>
<organism evidence="7 8">
    <name type="scientific">Rhizobium loti</name>
    <name type="common">Mesorhizobium loti</name>
    <dbReference type="NCBI Taxonomy" id="381"/>
    <lineage>
        <taxon>Bacteria</taxon>
        <taxon>Pseudomonadati</taxon>
        <taxon>Pseudomonadota</taxon>
        <taxon>Alphaproteobacteria</taxon>
        <taxon>Hyphomicrobiales</taxon>
        <taxon>Phyllobacteriaceae</taxon>
        <taxon>Mesorhizobium</taxon>
    </lineage>
</organism>
<protein>
    <submittedName>
        <fullName evidence="7">ABC transporter family protein</fullName>
    </submittedName>
</protein>
<evidence type="ECO:0000256" key="1">
    <source>
        <dbReference type="ARBA" id="ARBA00005417"/>
    </source>
</evidence>
<dbReference type="GeneID" id="61056511"/>
<evidence type="ECO:0000313" key="8">
    <source>
        <dbReference type="Proteomes" id="UP000245631"/>
    </source>
</evidence>
<feature type="region of interest" description="Disordered" evidence="5">
    <location>
        <begin position="1"/>
        <end position="34"/>
    </location>
</feature>
<keyword evidence="3" id="KW-0547">Nucleotide-binding</keyword>
<dbReference type="GO" id="GO:0005524">
    <property type="term" value="F:ATP binding"/>
    <property type="evidence" value="ECO:0007669"/>
    <property type="project" value="UniProtKB-KW"/>
</dbReference>
<accession>A0A8E2W536</accession>
<dbReference type="GO" id="GO:0016887">
    <property type="term" value="F:ATP hydrolysis activity"/>
    <property type="evidence" value="ECO:0007669"/>
    <property type="project" value="InterPro"/>
</dbReference>
<evidence type="ECO:0000256" key="4">
    <source>
        <dbReference type="ARBA" id="ARBA00022840"/>
    </source>
</evidence>
<comment type="similarity">
    <text evidence="1">Belongs to the ABC transporter superfamily.</text>
</comment>
<keyword evidence="4" id="KW-0067">ATP-binding</keyword>
<sequence>MAGGACNDRAAPSLASAPPQGGVRSSPWSGNGKTTLGRVITKLAPPTGGRLLFDGHDMNLGARLSSAPRPYRHNVQMILQDAYLSLNPEHTVIDIVAELLRSIRLVALI</sequence>
<evidence type="ECO:0000256" key="5">
    <source>
        <dbReference type="SAM" id="MobiDB-lite"/>
    </source>
</evidence>
<reference evidence="7 8" key="1">
    <citation type="submission" date="2018-05" db="EMBL/GenBank/DDBJ databases">
        <title>Genomic Encyclopedia of Type Strains, Phase IV (KMG-IV): sequencing the most valuable type-strain genomes for metagenomic binning, comparative biology and taxonomic classification.</title>
        <authorList>
            <person name="Goeker M."/>
        </authorList>
    </citation>
    <scope>NUCLEOTIDE SEQUENCE [LARGE SCALE GENOMIC DNA]</scope>
    <source>
        <strain evidence="7 8">DSM 2626</strain>
    </source>
</reference>
<dbReference type="RefSeq" id="WP_245951996.1">
    <property type="nucleotide sequence ID" value="NZ_QGGH01000035.1"/>
</dbReference>
<dbReference type="InterPro" id="IPR027417">
    <property type="entry name" value="P-loop_NTPase"/>
</dbReference>
<gene>
    <name evidence="7" type="ORF">C8D77_1359</name>
</gene>
<feature type="domain" description="ABC transporter" evidence="6">
    <location>
        <begin position="29"/>
        <end position="93"/>
    </location>
</feature>
<dbReference type="Pfam" id="PF00005">
    <property type="entry name" value="ABC_tran"/>
    <property type="match status" value="1"/>
</dbReference>
<dbReference type="InterPro" id="IPR003439">
    <property type="entry name" value="ABC_transporter-like_ATP-bd"/>
</dbReference>
<evidence type="ECO:0000259" key="6">
    <source>
        <dbReference type="Pfam" id="PF00005"/>
    </source>
</evidence>
<evidence type="ECO:0000313" key="7">
    <source>
        <dbReference type="EMBL" id="PWJ84347.1"/>
    </source>
</evidence>
<name>A0A8E2W536_RHILI</name>